<dbReference type="SUPFAM" id="SSF53383">
    <property type="entry name" value="PLP-dependent transferases"/>
    <property type="match status" value="1"/>
</dbReference>
<dbReference type="InterPro" id="IPR050103">
    <property type="entry name" value="Class-III_PLP-dep_AT"/>
</dbReference>
<dbReference type="InterPro" id="IPR015422">
    <property type="entry name" value="PyrdxlP-dep_Trfase_small"/>
</dbReference>
<dbReference type="InterPro" id="IPR015424">
    <property type="entry name" value="PyrdxlP-dep_Trfase"/>
</dbReference>
<name>A0A1T5GTC5_9SPHI</name>
<dbReference type="PIRSF" id="PIRSF000521">
    <property type="entry name" value="Transaminase_4ab_Lys_Orn"/>
    <property type="match status" value="1"/>
</dbReference>
<evidence type="ECO:0000313" key="7">
    <source>
        <dbReference type="Proteomes" id="UP000190150"/>
    </source>
</evidence>
<accession>A0A1T5GTC5</accession>
<dbReference type="EMBL" id="FUZF01000034">
    <property type="protein sequence ID" value="SKC11609.1"/>
    <property type="molecule type" value="Genomic_DNA"/>
</dbReference>
<dbReference type="PROSITE" id="PS00600">
    <property type="entry name" value="AA_TRANSFER_CLASS_3"/>
    <property type="match status" value="1"/>
</dbReference>
<evidence type="ECO:0000256" key="5">
    <source>
        <dbReference type="RuleBase" id="RU003560"/>
    </source>
</evidence>
<keyword evidence="4 5" id="KW-0663">Pyridoxal phosphate</keyword>
<dbReference type="FunFam" id="3.40.640.10:FF:000100">
    <property type="entry name" value="Putative acetylornithine aminotransferase"/>
    <property type="match status" value="1"/>
</dbReference>
<dbReference type="CDD" id="cd00610">
    <property type="entry name" value="OAT_like"/>
    <property type="match status" value="1"/>
</dbReference>
<dbReference type="GO" id="GO:0042802">
    <property type="term" value="F:identical protein binding"/>
    <property type="evidence" value="ECO:0007669"/>
    <property type="project" value="TreeGrafter"/>
</dbReference>
<dbReference type="PANTHER" id="PTHR11986:SF79">
    <property type="entry name" value="ACETYLORNITHINE AMINOTRANSFERASE, MITOCHONDRIAL"/>
    <property type="match status" value="1"/>
</dbReference>
<dbReference type="InterPro" id="IPR005814">
    <property type="entry name" value="Aminotrans_3"/>
</dbReference>
<keyword evidence="7" id="KW-1185">Reference proteome</keyword>
<sequence>MIVRSLVCSFKFYHRMNPFAVFQKSNIHIVSAKGSYVYDEGGRAYLDMYGGHAVISIGHAHPHYVNTLRQQLDRIAFYSNAVENKLQDRLALELGEQSGYPDYSVFFSNSGAEANENAIKMASFHTGRSKVLAMSNAFHGRTSATVAATDIGSMRAPINENFNFIFTPFNDISSLRKQLETEVFCAVIIEGIQGVGGIHIADDAFLNDVRSACDDTGTLLILDEIQSGYGRSGRFFSHQYAGIKPDLITVAKGIANGFPMAATLISPSFKPVLGQLGTTFGGNHLACAAALAVLEVMKDEKLLDNVIVVGDFLREELKKLAGVQEVRGRGLMIGVEFEKDITALRDSLLYQEGVFTGYAGNYTLRLLPALTFSLEQAQVFLEKLKRALRNEG</sequence>
<organism evidence="6 7">
    <name type="scientific">Sphingobacterium nematocida</name>
    <dbReference type="NCBI Taxonomy" id="1513896"/>
    <lineage>
        <taxon>Bacteria</taxon>
        <taxon>Pseudomonadati</taxon>
        <taxon>Bacteroidota</taxon>
        <taxon>Sphingobacteriia</taxon>
        <taxon>Sphingobacteriales</taxon>
        <taxon>Sphingobacteriaceae</taxon>
        <taxon>Sphingobacterium</taxon>
    </lineage>
</organism>
<dbReference type="Pfam" id="PF00202">
    <property type="entry name" value="Aminotran_3"/>
    <property type="match status" value="1"/>
</dbReference>
<evidence type="ECO:0000256" key="2">
    <source>
        <dbReference type="ARBA" id="ARBA00022576"/>
    </source>
</evidence>
<comment type="similarity">
    <text evidence="5">Belongs to the class-III pyridoxal-phosphate-dependent aminotransferase family.</text>
</comment>
<dbReference type="Gene3D" id="3.90.1150.10">
    <property type="entry name" value="Aspartate Aminotransferase, domain 1"/>
    <property type="match status" value="1"/>
</dbReference>
<dbReference type="Gene3D" id="3.40.640.10">
    <property type="entry name" value="Type I PLP-dependent aspartate aminotransferase-like (Major domain)"/>
    <property type="match status" value="1"/>
</dbReference>
<proteinExistence type="inferred from homology"/>
<evidence type="ECO:0000256" key="3">
    <source>
        <dbReference type="ARBA" id="ARBA00022679"/>
    </source>
</evidence>
<dbReference type="GO" id="GO:0030170">
    <property type="term" value="F:pyridoxal phosphate binding"/>
    <property type="evidence" value="ECO:0007669"/>
    <property type="project" value="InterPro"/>
</dbReference>
<comment type="cofactor">
    <cofactor evidence="1">
        <name>pyridoxal 5'-phosphate</name>
        <dbReference type="ChEBI" id="CHEBI:597326"/>
    </cofactor>
</comment>
<reference evidence="7" key="1">
    <citation type="submission" date="2017-02" db="EMBL/GenBank/DDBJ databases">
        <authorList>
            <person name="Varghese N."/>
            <person name="Submissions S."/>
        </authorList>
    </citation>
    <scope>NUCLEOTIDE SEQUENCE [LARGE SCALE GENOMIC DNA]</scope>
    <source>
        <strain evidence="7">DSM 24091</strain>
    </source>
</reference>
<dbReference type="GO" id="GO:0008483">
    <property type="term" value="F:transaminase activity"/>
    <property type="evidence" value="ECO:0007669"/>
    <property type="project" value="UniProtKB-KW"/>
</dbReference>
<protein>
    <submittedName>
        <fullName evidence="6">Acetylornithine aminotransferase</fullName>
    </submittedName>
</protein>
<evidence type="ECO:0000313" key="6">
    <source>
        <dbReference type="EMBL" id="SKC11609.1"/>
    </source>
</evidence>
<dbReference type="Proteomes" id="UP000190150">
    <property type="component" value="Unassembled WGS sequence"/>
</dbReference>
<gene>
    <name evidence="6" type="ORF">SAMN05660841_04340</name>
</gene>
<dbReference type="InterPro" id="IPR015421">
    <property type="entry name" value="PyrdxlP-dep_Trfase_major"/>
</dbReference>
<keyword evidence="2 6" id="KW-0032">Aminotransferase</keyword>
<dbReference type="STRING" id="1513896.SAMN05660841_04340"/>
<dbReference type="AlphaFoldDB" id="A0A1T5GTC5"/>
<keyword evidence="3 6" id="KW-0808">Transferase</keyword>
<evidence type="ECO:0000256" key="4">
    <source>
        <dbReference type="ARBA" id="ARBA00022898"/>
    </source>
</evidence>
<dbReference type="InterPro" id="IPR049704">
    <property type="entry name" value="Aminotrans_3_PPA_site"/>
</dbReference>
<evidence type="ECO:0000256" key="1">
    <source>
        <dbReference type="ARBA" id="ARBA00001933"/>
    </source>
</evidence>
<dbReference type="PANTHER" id="PTHR11986">
    <property type="entry name" value="AMINOTRANSFERASE CLASS III"/>
    <property type="match status" value="1"/>
</dbReference>